<dbReference type="PANTHER" id="PTHR14136:SF17">
    <property type="entry name" value="BTB_POZ DOMAIN-CONTAINING PROTEIN KCTD9"/>
    <property type="match status" value="1"/>
</dbReference>
<reference evidence="1 2" key="2">
    <citation type="submission" date="2018-06" db="EMBL/GenBank/DDBJ databases">
        <title>Metagenomic assembly of (sub)arctic Cyanobacteria and their associated microbiome from non-axenic cultures.</title>
        <authorList>
            <person name="Baurain D."/>
        </authorList>
    </citation>
    <scope>NUCLEOTIDE SEQUENCE [LARGE SCALE GENOMIC DNA]</scope>
    <source>
        <strain evidence="1">ULC041bin1</strain>
    </source>
</reference>
<evidence type="ECO:0000313" key="1">
    <source>
        <dbReference type="EMBL" id="PZO39974.1"/>
    </source>
</evidence>
<dbReference type="Proteomes" id="UP000249081">
    <property type="component" value="Unassembled WGS sequence"/>
</dbReference>
<protein>
    <recommendedName>
        <fullName evidence="3">Pentapeptide repeat-containing protein</fullName>
    </recommendedName>
</protein>
<dbReference type="Gene3D" id="2.160.20.80">
    <property type="entry name" value="E3 ubiquitin-protein ligase SopA"/>
    <property type="match status" value="1"/>
</dbReference>
<proteinExistence type="predicted"/>
<gene>
    <name evidence="1" type="ORF">DCF17_12655</name>
</gene>
<dbReference type="PANTHER" id="PTHR14136">
    <property type="entry name" value="BTB_POZ DOMAIN-CONTAINING PROTEIN KCTD9"/>
    <property type="match status" value="1"/>
</dbReference>
<dbReference type="AlphaFoldDB" id="A0A2W4W483"/>
<comment type="caution">
    <text evidence="1">The sequence shown here is derived from an EMBL/GenBank/DDBJ whole genome shotgun (WGS) entry which is preliminary data.</text>
</comment>
<dbReference type="EMBL" id="QBMN01000081">
    <property type="protein sequence ID" value="PZO39974.1"/>
    <property type="molecule type" value="Genomic_DNA"/>
</dbReference>
<evidence type="ECO:0000313" key="2">
    <source>
        <dbReference type="Proteomes" id="UP000249081"/>
    </source>
</evidence>
<name>A0A2W4W483_9CYAN</name>
<dbReference type="InterPro" id="IPR001646">
    <property type="entry name" value="5peptide_repeat"/>
</dbReference>
<dbReference type="InterPro" id="IPR051082">
    <property type="entry name" value="Pentapeptide-BTB/POZ_domain"/>
</dbReference>
<dbReference type="SUPFAM" id="SSF141571">
    <property type="entry name" value="Pentapeptide repeat-like"/>
    <property type="match status" value="1"/>
</dbReference>
<accession>A0A2W4W483</accession>
<organism evidence="1 2">
    <name type="scientific">Shackletoniella antarctica</name>
    <dbReference type="NCBI Taxonomy" id="268115"/>
    <lineage>
        <taxon>Bacteria</taxon>
        <taxon>Bacillati</taxon>
        <taxon>Cyanobacteriota</taxon>
        <taxon>Cyanophyceae</taxon>
        <taxon>Oculatellales</taxon>
        <taxon>Oculatellaceae</taxon>
        <taxon>Shackletoniella</taxon>
    </lineage>
</organism>
<evidence type="ECO:0008006" key="3">
    <source>
        <dbReference type="Google" id="ProtNLM"/>
    </source>
</evidence>
<reference evidence="2" key="1">
    <citation type="submission" date="2018-04" db="EMBL/GenBank/DDBJ databases">
        <authorList>
            <person name="Cornet L."/>
        </authorList>
    </citation>
    <scope>NUCLEOTIDE SEQUENCE [LARGE SCALE GENOMIC DNA]</scope>
</reference>
<dbReference type="Pfam" id="PF00805">
    <property type="entry name" value="Pentapeptide"/>
    <property type="match status" value="3"/>
</dbReference>
<sequence>MANRRLIDQLNQGSEVWNAWRKRNPDIRIDLGSANLINANLSNANLSEVNLSEANLSNACLSNANFESADLSNAYLSDTILNNACLSNANLQSADLSNANLESADLSNANIRNAYLIGANLKSANLGNTNLGSANLRFANLSNADLSYVDLSDAYLIEVNLVESNLHGSQVLRANFTQAKLTGACIADWQIGSSTILENVKCDYIFRTYDAEKNQFSGRLPVDLESTFAPGEFTQRFQIIAIALETIDLTFTEGIDWQAFFQAFQDLRDSRPNEDISIQGMERKGNAFVVRLEVEAEADKAAIETEVKQRYAHQLAVLEAQYEERLRLQGAHLEDAQRTIAAERQRNTELVGVVGIVAQNQGSKYDMRGSNIGNFVDTAQSGSRVQSIQHIYAPEQQDLSKAAKEIQTLLNTLAETYNITTDAGKEKLMAELGNEVEKHPKWRRALKAGGIELIKVLFSPIGIPLEMARVYLEDEEM</sequence>